<feature type="region of interest" description="Disordered" evidence="1">
    <location>
        <begin position="19"/>
        <end position="52"/>
    </location>
</feature>
<evidence type="ECO:0000313" key="2">
    <source>
        <dbReference type="EMBL" id="GAA3352982.1"/>
    </source>
</evidence>
<gene>
    <name evidence="2" type="ORF">GCM10020366_04670</name>
</gene>
<name>A0ABP6RP97_9PSEU</name>
<organism evidence="2 3">
    <name type="scientific">Saccharopolyspora gregorii</name>
    <dbReference type="NCBI Taxonomy" id="33914"/>
    <lineage>
        <taxon>Bacteria</taxon>
        <taxon>Bacillati</taxon>
        <taxon>Actinomycetota</taxon>
        <taxon>Actinomycetes</taxon>
        <taxon>Pseudonocardiales</taxon>
        <taxon>Pseudonocardiaceae</taxon>
        <taxon>Saccharopolyspora</taxon>
    </lineage>
</organism>
<reference evidence="3" key="1">
    <citation type="journal article" date="2019" name="Int. J. Syst. Evol. Microbiol.">
        <title>The Global Catalogue of Microorganisms (GCM) 10K type strain sequencing project: providing services to taxonomists for standard genome sequencing and annotation.</title>
        <authorList>
            <consortium name="The Broad Institute Genomics Platform"/>
            <consortium name="The Broad Institute Genome Sequencing Center for Infectious Disease"/>
            <person name="Wu L."/>
            <person name="Ma J."/>
        </authorList>
    </citation>
    <scope>NUCLEOTIDE SEQUENCE [LARGE SCALE GENOMIC DNA]</scope>
    <source>
        <strain evidence="3">JCM 9687</strain>
    </source>
</reference>
<evidence type="ECO:0000313" key="3">
    <source>
        <dbReference type="Proteomes" id="UP001500483"/>
    </source>
</evidence>
<keyword evidence="3" id="KW-1185">Reference proteome</keyword>
<comment type="caution">
    <text evidence="2">The sequence shown here is derived from an EMBL/GenBank/DDBJ whole genome shotgun (WGS) entry which is preliminary data.</text>
</comment>
<sequence length="101" mass="10621">MPDKVVDVQWEVAETSGSAASCGAARPGPTGARPQVHVESKDCGPAPSTTTVRADGAVSRTGFTRTARARSLARDHVLRVLCALRPGPLHAYRRMARTSPG</sequence>
<dbReference type="Proteomes" id="UP001500483">
    <property type="component" value="Unassembled WGS sequence"/>
</dbReference>
<evidence type="ECO:0000256" key="1">
    <source>
        <dbReference type="SAM" id="MobiDB-lite"/>
    </source>
</evidence>
<protein>
    <submittedName>
        <fullName evidence="2">Uncharacterized protein</fullName>
    </submittedName>
</protein>
<proteinExistence type="predicted"/>
<dbReference type="EMBL" id="BAAAYK010000010">
    <property type="protein sequence ID" value="GAA3352982.1"/>
    <property type="molecule type" value="Genomic_DNA"/>
</dbReference>
<accession>A0ABP6RP97</accession>